<name>A0A401L9H0_ASPAW</name>
<dbReference type="Pfam" id="PF24483">
    <property type="entry name" value="DUF7582"/>
    <property type="match status" value="1"/>
</dbReference>
<sequence>MGVMRLPRPTGVYVPNSPTRSLKGDMISSPLSPEFNFDSETLTPSIIPALEYVSSKLEQRMMHVTLLVGRGKPYPTGQPSDLIVIPITPLDETAWRIVFRTVAKGASKFSLGHSWTDALNRSQHERQAHDYLIQQSIMQNEVIFSREGLTLLNVDRIYTLKRRLCILSHRGTPPEESYISSCAQLLYRTINDFHGRPFSKAFFHRVYEQLNVPDALLAQVADAFRKQYKQEGIIIPPPAKADVAPPAKTIIPPRVKVERPRKSPLRAIRAARRQNPPPTRYNLPTKRGPKTPLSASDVTPITRNEWNMLRTDFPLGKTTVTKWTPSPTVMAAAHDQRGLRARAICASEQSEEVSRNLKGPFSDWQEHSTVERNPANRHGWLSGAIRAMSANRPTRRRDHRKAGGFQREETTASTKIFGRLNAHPETDLSSRPILMKWMRSGEPKLSSRAGPRGDQTCTIGLHEMKTAIFT</sequence>
<protein>
    <recommendedName>
        <fullName evidence="2">DUF7582 domain-containing protein</fullName>
    </recommendedName>
</protein>
<evidence type="ECO:0000256" key="1">
    <source>
        <dbReference type="SAM" id="MobiDB-lite"/>
    </source>
</evidence>
<organism evidence="3 4">
    <name type="scientific">Aspergillus awamori</name>
    <name type="common">Black koji mold</name>
    <dbReference type="NCBI Taxonomy" id="105351"/>
    <lineage>
        <taxon>Eukaryota</taxon>
        <taxon>Fungi</taxon>
        <taxon>Dikarya</taxon>
        <taxon>Ascomycota</taxon>
        <taxon>Pezizomycotina</taxon>
        <taxon>Eurotiomycetes</taxon>
        <taxon>Eurotiomycetidae</taxon>
        <taxon>Eurotiales</taxon>
        <taxon>Aspergillaceae</taxon>
        <taxon>Aspergillus</taxon>
    </lineage>
</organism>
<evidence type="ECO:0000313" key="4">
    <source>
        <dbReference type="Proteomes" id="UP000286921"/>
    </source>
</evidence>
<feature type="compositionally biased region" description="Basic residues" evidence="1">
    <location>
        <begin position="393"/>
        <end position="402"/>
    </location>
</feature>
<feature type="region of interest" description="Disordered" evidence="1">
    <location>
        <begin position="270"/>
        <end position="297"/>
    </location>
</feature>
<reference evidence="3 4" key="1">
    <citation type="submission" date="2016-09" db="EMBL/GenBank/DDBJ databases">
        <title>Aspergillus awamori IFM 58123T.</title>
        <authorList>
            <person name="Kusuya Y."/>
            <person name="Shimizu M."/>
            <person name="Takahashi H."/>
            <person name="Yaguchi T."/>
        </authorList>
    </citation>
    <scope>NUCLEOTIDE SEQUENCE [LARGE SCALE GENOMIC DNA]</scope>
    <source>
        <strain evidence="3 4">IFM 58123</strain>
    </source>
</reference>
<dbReference type="EMBL" id="BDHI01000029">
    <property type="protein sequence ID" value="GCB28191.1"/>
    <property type="molecule type" value="Genomic_DNA"/>
</dbReference>
<feature type="region of interest" description="Disordered" evidence="1">
    <location>
        <begin position="390"/>
        <end position="410"/>
    </location>
</feature>
<comment type="caution">
    <text evidence="3">The sequence shown here is derived from an EMBL/GenBank/DDBJ whole genome shotgun (WGS) entry which is preliminary data.</text>
</comment>
<keyword evidence="4" id="KW-1185">Reference proteome</keyword>
<dbReference type="STRING" id="105351.A0A401L9H0"/>
<evidence type="ECO:0000259" key="2">
    <source>
        <dbReference type="Pfam" id="PF24483"/>
    </source>
</evidence>
<accession>A0A401L9H0</accession>
<evidence type="ECO:0000313" key="3">
    <source>
        <dbReference type="EMBL" id="GCB28191.1"/>
    </source>
</evidence>
<gene>
    <name evidence="3" type="ORF">AAWM_11076</name>
</gene>
<feature type="domain" description="DUF7582" evidence="2">
    <location>
        <begin position="40"/>
        <end position="231"/>
    </location>
</feature>
<proteinExistence type="predicted"/>
<dbReference type="InterPro" id="IPR056004">
    <property type="entry name" value="DUF7582"/>
</dbReference>
<dbReference type="Proteomes" id="UP000286921">
    <property type="component" value="Unassembled WGS sequence"/>
</dbReference>
<dbReference type="AlphaFoldDB" id="A0A401L9H0"/>